<reference evidence="2 3" key="1">
    <citation type="submission" date="2013-10" db="EMBL/GenBank/DDBJ databases">
        <authorList>
            <consortium name="International Citrus Genome Consortium"/>
            <person name="Jenkins J."/>
            <person name="Schmutz J."/>
            <person name="Prochnik S."/>
            <person name="Rokhsar D."/>
            <person name="Gmitter F."/>
            <person name="Ollitrault P."/>
            <person name="Machado M."/>
            <person name="Talon M."/>
            <person name="Wincker P."/>
            <person name="Jaillon O."/>
            <person name="Morgante M."/>
        </authorList>
    </citation>
    <scope>NUCLEOTIDE SEQUENCE</scope>
    <source>
        <strain evidence="3">cv. Clemenules</strain>
    </source>
</reference>
<evidence type="ECO:0000313" key="3">
    <source>
        <dbReference type="Proteomes" id="UP000030687"/>
    </source>
</evidence>
<dbReference type="Pfam" id="PF03959">
    <property type="entry name" value="FSH1"/>
    <property type="match status" value="1"/>
</dbReference>
<dbReference type="InParanoid" id="V4SKZ5"/>
<accession>V4SKZ5</accession>
<dbReference type="eggNOG" id="KOG2551">
    <property type="taxonomic scope" value="Eukaryota"/>
</dbReference>
<name>V4SKZ5_CITCL</name>
<dbReference type="SUPFAM" id="SSF53474">
    <property type="entry name" value="alpha/beta-Hydrolases"/>
    <property type="match status" value="1"/>
</dbReference>
<protein>
    <recommendedName>
        <fullName evidence="1">Serine hydrolase domain-containing protein</fullName>
    </recommendedName>
</protein>
<gene>
    <name evidence="2" type="ORF">CICLE_v10026008mg</name>
</gene>
<dbReference type="PANTHER" id="PTHR22778:SF52">
    <property type="entry name" value="SERINE HYDROLASE FSH DOMAIN-CONTAINING PROTEIN"/>
    <property type="match status" value="1"/>
</dbReference>
<sequence length="339" mass="38281">MGAFCCGSRKPTPRSRKESNDFFGFRKEETNRVPSCWILSGTMRVLDSFRDNARVLQMVSETKMAQYKMALLVNHHGWSKLADSFAHQVNSVKIPPPPMHTIVAAAEKLKKFTKINRGTIMENGIPKKPRILCLHGFRTSGEILKKQIGRWPESILRKLDLDFLDAPFPALGKSDVEAFFDPPYYEWYQRNEDCTQYINFEQSIAYIEDYMVTHGPFDGLLGFSQGAFIAAASPGMQAEGVAFTKVPKIKFVILIAGAKFLGFKFGQPKLAVNAFSSPVQCPSLHIIGENDFLKEQGMALLESFVDPVVIYHSKGHTIPRIDERGQETMLSFIQKFQMI</sequence>
<feature type="domain" description="Serine hydrolase" evidence="1">
    <location>
        <begin position="127"/>
        <end position="322"/>
    </location>
</feature>
<dbReference type="KEGG" id="cic:CICLE_v10026008mg"/>
<evidence type="ECO:0000313" key="2">
    <source>
        <dbReference type="EMBL" id="ESR39540.1"/>
    </source>
</evidence>
<dbReference type="InterPro" id="IPR029058">
    <property type="entry name" value="AB_hydrolase_fold"/>
</dbReference>
<dbReference type="AlphaFoldDB" id="V4SKZ5"/>
<evidence type="ECO:0000259" key="1">
    <source>
        <dbReference type="Pfam" id="PF03959"/>
    </source>
</evidence>
<dbReference type="Gramene" id="ESR39540">
    <property type="protein sequence ID" value="ESR39540"/>
    <property type="gene ID" value="CICLE_v10026008mg"/>
</dbReference>
<dbReference type="EMBL" id="KI536925">
    <property type="protein sequence ID" value="ESR39540.1"/>
    <property type="molecule type" value="Genomic_DNA"/>
</dbReference>
<dbReference type="STRING" id="85681.V4SKZ5"/>
<dbReference type="FunCoup" id="V4SKZ5">
    <property type="interactions" value="1826"/>
</dbReference>
<dbReference type="FunFam" id="3.40.50.1820:FF:000843">
    <property type="entry name" value="Predicted protein"/>
    <property type="match status" value="1"/>
</dbReference>
<keyword evidence="3" id="KW-1185">Reference proteome</keyword>
<dbReference type="Proteomes" id="UP000030687">
    <property type="component" value="Unassembled WGS sequence"/>
</dbReference>
<dbReference type="PANTHER" id="PTHR22778">
    <property type="entry name" value="OVARIAN CANCER GENE-2 PROTEIN-RELATED"/>
    <property type="match status" value="1"/>
</dbReference>
<dbReference type="Gene3D" id="3.40.50.1820">
    <property type="entry name" value="alpha/beta hydrolase"/>
    <property type="match status" value="1"/>
</dbReference>
<dbReference type="InterPro" id="IPR005645">
    <property type="entry name" value="FSH-like_dom"/>
</dbReference>
<organism evidence="2 3">
    <name type="scientific">Citrus clementina</name>
    <name type="common">Clementine</name>
    <name type="synonym">Citrus deliciosa x Citrus sinensis</name>
    <dbReference type="NCBI Taxonomy" id="85681"/>
    <lineage>
        <taxon>Eukaryota</taxon>
        <taxon>Viridiplantae</taxon>
        <taxon>Streptophyta</taxon>
        <taxon>Embryophyta</taxon>
        <taxon>Tracheophyta</taxon>
        <taxon>Spermatophyta</taxon>
        <taxon>Magnoliopsida</taxon>
        <taxon>eudicotyledons</taxon>
        <taxon>Gunneridae</taxon>
        <taxon>Pentapetalae</taxon>
        <taxon>rosids</taxon>
        <taxon>malvids</taxon>
        <taxon>Sapindales</taxon>
        <taxon>Rutaceae</taxon>
        <taxon>Aurantioideae</taxon>
        <taxon>Citrus</taxon>
    </lineage>
</organism>
<proteinExistence type="predicted"/>
<dbReference type="OMA" id="GANKEFH"/>